<dbReference type="InterPro" id="IPR007657">
    <property type="entry name" value="Glycosyltransferase_61"/>
</dbReference>
<dbReference type="InterPro" id="IPR049625">
    <property type="entry name" value="Glyco_transf_61_cat"/>
</dbReference>
<evidence type="ECO:0000313" key="6">
    <source>
        <dbReference type="Proteomes" id="UP000183635"/>
    </source>
</evidence>
<sequence>MQIEFTRPPMTLFHMPGLHPGISYLGPAPDWIMRPVAGAEIRLFAESDDDALRANQQNALDRQQERLLTTVMEINCAPVVLENAVFSKGAAAIDGRLWLNGAAGGRQRTRFDQQNRADWRQSRLHWAFRRARNGAELPLPVWENRARGLPVAIELKNGFNYYHFTAETLGCLAPFVGDESDQPIRLHLPQDNARGFVMGFIQAVFPTLAPRIEIVATSTGYDRVRAHYSHRHYLYQVADPRIRQAVEQEGVDPRWQDHIRSEPLYRKNVAMASYDSSLRALRDHALRQVPPGMVRRMPRLVWMGRDESGAARARGITGAEPLLQALAGRGFVQVAFEHLTPIEQIAQMQAADVLIAPHGAGLANMVYAKTGALVIEIGTRQTQQHRWGDFLPQAHVSRCRYDTVFADVAGLSQLSRIPPVSQGLLGVHVGKRAARRILDLVDEFLSETGLVQEPEASMARNS</sequence>
<dbReference type="Pfam" id="PF04577">
    <property type="entry name" value="Glyco_transf_61"/>
    <property type="match status" value="1"/>
</dbReference>
<dbReference type="PANTHER" id="PTHR20961:SF124">
    <property type="entry name" value="GLYCOSYLTRANSFERASE"/>
    <property type="match status" value="1"/>
</dbReference>
<feature type="domain" description="Glycosyltransferase 61 catalytic" evidence="4">
    <location>
        <begin position="161"/>
        <end position="375"/>
    </location>
</feature>
<dbReference type="PANTHER" id="PTHR20961">
    <property type="entry name" value="GLYCOSYLTRANSFERASE"/>
    <property type="match status" value="1"/>
</dbReference>
<gene>
    <name evidence="5" type="ORF">SAMN04488021_102141</name>
</gene>
<evidence type="ECO:0000313" key="5">
    <source>
        <dbReference type="EMBL" id="SFH17549.1"/>
    </source>
</evidence>
<evidence type="ECO:0000256" key="3">
    <source>
        <dbReference type="ARBA" id="ARBA00023180"/>
    </source>
</evidence>
<keyword evidence="6" id="KW-1185">Reference proteome</keyword>
<proteinExistence type="predicted"/>
<dbReference type="Proteomes" id="UP000183635">
    <property type="component" value="Unassembled WGS sequence"/>
</dbReference>
<evidence type="ECO:0000256" key="2">
    <source>
        <dbReference type="ARBA" id="ARBA00022679"/>
    </source>
</evidence>
<protein>
    <recommendedName>
        <fullName evidence="4">Glycosyltransferase 61 catalytic domain-containing protein</fullName>
    </recommendedName>
</protein>
<keyword evidence="3" id="KW-0325">Glycoprotein</keyword>
<dbReference type="EMBL" id="FOPU01000002">
    <property type="protein sequence ID" value="SFH17549.1"/>
    <property type="molecule type" value="Genomic_DNA"/>
</dbReference>
<dbReference type="AlphaFoldDB" id="A0A1I2XWU0"/>
<dbReference type="GO" id="GO:0016757">
    <property type="term" value="F:glycosyltransferase activity"/>
    <property type="evidence" value="ECO:0007669"/>
    <property type="project" value="UniProtKB-KW"/>
</dbReference>
<evidence type="ECO:0000259" key="4">
    <source>
        <dbReference type="Pfam" id="PF04577"/>
    </source>
</evidence>
<dbReference type="RefSeq" id="WP_074966117.1">
    <property type="nucleotide sequence ID" value="NZ_CBCRYP010000001.1"/>
</dbReference>
<reference evidence="5 6" key="1">
    <citation type="submission" date="2016-10" db="EMBL/GenBank/DDBJ databases">
        <authorList>
            <person name="de Groot N.N."/>
        </authorList>
    </citation>
    <scope>NUCLEOTIDE SEQUENCE [LARGE SCALE GENOMIC DNA]</scope>
    <source>
        <strain evidence="5 6">DSM 8537</strain>
    </source>
</reference>
<dbReference type="STRING" id="34004.SAMN04488021_102141"/>
<accession>A0A1I2XWU0</accession>
<keyword evidence="2" id="KW-0808">Transferase</keyword>
<keyword evidence="1" id="KW-0328">Glycosyltransferase</keyword>
<organism evidence="5 6">
    <name type="scientific">Paracoccus aminovorans</name>
    <dbReference type="NCBI Taxonomy" id="34004"/>
    <lineage>
        <taxon>Bacteria</taxon>
        <taxon>Pseudomonadati</taxon>
        <taxon>Pseudomonadota</taxon>
        <taxon>Alphaproteobacteria</taxon>
        <taxon>Rhodobacterales</taxon>
        <taxon>Paracoccaceae</taxon>
        <taxon>Paracoccus</taxon>
    </lineage>
</organism>
<evidence type="ECO:0000256" key="1">
    <source>
        <dbReference type="ARBA" id="ARBA00022676"/>
    </source>
</evidence>
<name>A0A1I2XWU0_9RHOB</name>